<sequence>MAIGTMAGGTLGGAIAAWLIPAFGWHSIFLVSGSFTLLCAALSAFYLPESLSFLARKGRHEDAQAWVTRVMARTANVNRDIAAEPFEDGVPAEVGTRLLSSANLRVNVGLWIAFFAISYASFAYMSWTPTVLVGAGFNLLSAIKCTSIYTLSAAIGAVTCAICLPRFGSRLLLVGSLGMTIAASFALPNLLATGIAATGAVSIAMFVVGFGEGMSTSTIYALAAMAYPARAAMLAEKFPDVAQVLTLSQPSPEMLGDPEQSPEYARVANDGMAEICSRWPEQFPVFVAALPMNNVPAALEEMDRAIGTLGARGVQVVTNVNGRPLDDPEFFPIFEAMATKYELPVWMHPFRPGTTSDYKGEERSKYEVWQVLGWPFETSVAMSRMVFSGLLKKLPALRIITHHCGGMLPYFAGRAESLWAQLGSRSADDSEADVLKRLSRPPIEYFKMFYGDTVLGGSASALRCGLDFFGVDHVVFASDCPFDPEGGPMFIREGIRSIESLDLSEEDREKLYLGNALKLMRMPRIGKQ</sequence>
<reference evidence="7 8" key="1">
    <citation type="submission" date="2020-04" db="EMBL/GenBank/DDBJ databases">
        <title>Paraburkholderia sp. RP-4-7 isolated from soil.</title>
        <authorList>
            <person name="Dahal R.H."/>
        </authorList>
    </citation>
    <scope>NUCLEOTIDE SEQUENCE [LARGE SCALE GENOMIC DNA]</scope>
    <source>
        <strain evidence="7 8">RP-4-7</strain>
    </source>
</reference>
<evidence type="ECO:0000256" key="2">
    <source>
        <dbReference type="ARBA" id="ARBA00022989"/>
    </source>
</evidence>
<feature type="transmembrane region" description="Helical" evidence="5">
    <location>
        <begin position="171"/>
        <end position="191"/>
    </location>
</feature>
<organism evidence="7 8">
    <name type="scientific">Paraburkholderia polaris</name>
    <dbReference type="NCBI Taxonomy" id="2728848"/>
    <lineage>
        <taxon>Bacteria</taxon>
        <taxon>Pseudomonadati</taxon>
        <taxon>Pseudomonadota</taxon>
        <taxon>Betaproteobacteria</taxon>
        <taxon>Burkholderiales</taxon>
        <taxon>Burkholderiaceae</taxon>
        <taxon>Paraburkholderia</taxon>
    </lineage>
</organism>
<dbReference type="Gene3D" id="1.20.1250.20">
    <property type="entry name" value="MFS general substrate transporter like domains"/>
    <property type="match status" value="1"/>
</dbReference>
<dbReference type="Pfam" id="PF04909">
    <property type="entry name" value="Amidohydro_2"/>
    <property type="match status" value="1"/>
</dbReference>
<evidence type="ECO:0000256" key="4">
    <source>
        <dbReference type="ARBA" id="ARBA00023239"/>
    </source>
</evidence>
<evidence type="ECO:0000256" key="3">
    <source>
        <dbReference type="ARBA" id="ARBA00023136"/>
    </source>
</evidence>
<keyword evidence="2 5" id="KW-1133">Transmembrane helix</keyword>
<dbReference type="PANTHER" id="PTHR21240">
    <property type="entry name" value="2-AMINO-3-CARBOXYLMUCONATE-6-SEMIALDEHYDE DECARBOXYLASE"/>
    <property type="match status" value="1"/>
</dbReference>
<feature type="transmembrane region" description="Helical" evidence="5">
    <location>
        <begin position="147"/>
        <end position="164"/>
    </location>
</feature>
<dbReference type="GO" id="GO:0016831">
    <property type="term" value="F:carboxy-lyase activity"/>
    <property type="evidence" value="ECO:0007669"/>
    <property type="project" value="InterPro"/>
</dbReference>
<evidence type="ECO:0000313" key="8">
    <source>
        <dbReference type="Proteomes" id="UP000544134"/>
    </source>
</evidence>
<dbReference type="AlphaFoldDB" id="A0A848ISM8"/>
<evidence type="ECO:0000259" key="6">
    <source>
        <dbReference type="Pfam" id="PF04909"/>
    </source>
</evidence>
<comment type="caution">
    <text evidence="7">The sequence shown here is derived from an EMBL/GenBank/DDBJ whole genome shotgun (WGS) entry which is preliminary data.</text>
</comment>
<evidence type="ECO:0000256" key="5">
    <source>
        <dbReference type="SAM" id="Phobius"/>
    </source>
</evidence>
<evidence type="ECO:0000256" key="1">
    <source>
        <dbReference type="ARBA" id="ARBA00022692"/>
    </source>
</evidence>
<accession>A0A848ISM8</accession>
<dbReference type="InterPro" id="IPR032466">
    <property type="entry name" value="Metal_Hydrolase"/>
</dbReference>
<dbReference type="InterPro" id="IPR006680">
    <property type="entry name" value="Amidohydro-rel"/>
</dbReference>
<dbReference type="GO" id="GO:0016787">
    <property type="term" value="F:hydrolase activity"/>
    <property type="evidence" value="ECO:0007669"/>
    <property type="project" value="InterPro"/>
</dbReference>
<dbReference type="Pfam" id="PF07690">
    <property type="entry name" value="MFS_1"/>
    <property type="match status" value="1"/>
</dbReference>
<name>A0A848ISM8_9BURK</name>
<dbReference type="SUPFAM" id="SSF51556">
    <property type="entry name" value="Metallo-dependent hydrolases"/>
    <property type="match status" value="1"/>
</dbReference>
<keyword evidence="8" id="KW-1185">Reference proteome</keyword>
<feature type="domain" description="Amidohydrolase-related" evidence="6">
    <location>
        <begin position="259"/>
        <end position="519"/>
    </location>
</feature>
<dbReference type="EMBL" id="JABBGJ010000070">
    <property type="protein sequence ID" value="NMM04103.1"/>
    <property type="molecule type" value="Genomic_DNA"/>
</dbReference>
<dbReference type="SUPFAM" id="SSF103473">
    <property type="entry name" value="MFS general substrate transporter"/>
    <property type="match status" value="1"/>
</dbReference>
<dbReference type="GO" id="GO:0005737">
    <property type="term" value="C:cytoplasm"/>
    <property type="evidence" value="ECO:0007669"/>
    <property type="project" value="TreeGrafter"/>
</dbReference>
<protein>
    <submittedName>
        <fullName evidence="7">MFS transporter</fullName>
    </submittedName>
</protein>
<feature type="transmembrane region" description="Helical" evidence="5">
    <location>
        <begin position="26"/>
        <end position="47"/>
    </location>
</feature>
<dbReference type="Gene3D" id="3.20.20.140">
    <property type="entry name" value="Metal-dependent hydrolases"/>
    <property type="match status" value="1"/>
</dbReference>
<gene>
    <name evidence="7" type="ORF">HHL24_40370</name>
</gene>
<dbReference type="InterPro" id="IPR032465">
    <property type="entry name" value="ACMSD"/>
</dbReference>
<keyword evidence="3 5" id="KW-0472">Membrane</keyword>
<keyword evidence="4" id="KW-0456">Lyase</keyword>
<proteinExistence type="predicted"/>
<evidence type="ECO:0000313" key="7">
    <source>
        <dbReference type="EMBL" id="NMM04103.1"/>
    </source>
</evidence>
<dbReference type="InterPro" id="IPR011701">
    <property type="entry name" value="MFS"/>
</dbReference>
<keyword evidence="1 5" id="KW-0812">Transmembrane</keyword>
<dbReference type="GO" id="GO:0019748">
    <property type="term" value="P:secondary metabolic process"/>
    <property type="evidence" value="ECO:0007669"/>
    <property type="project" value="TreeGrafter"/>
</dbReference>
<feature type="transmembrane region" description="Helical" evidence="5">
    <location>
        <begin position="108"/>
        <end position="127"/>
    </location>
</feature>
<dbReference type="GO" id="GO:0022857">
    <property type="term" value="F:transmembrane transporter activity"/>
    <property type="evidence" value="ECO:0007669"/>
    <property type="project" value="InterPro"/>
</dbReference>
<feature type="transmembrane region" description="Helical" evidence="5">
    <location>
        <begin position="203"/>
        <end position="227"/>
    </location>
</feature>
<dbReference type="PANTHER" id="PTHR21240:SF28">
    <property type="entry name" value="ISO-OROTATE DECARBOXYLASE (EUROFUNG)"/>
    <property type="match status" value="1"/>
</dbReference>
<dbReference type="InterPro" id="IPR036259">
    <property type="entry name" value="MFS_trans_sf"/>
</dbReference>
<dbReference type="Proteomes" id="UP000544134">
    <property type="component" value="Unassembled WGS sequence"/>
</dbReference>